<protein>
    <recommendedName>
        <fullName evidence="4">Gliding motility-associated C-terminal domain-containing protein</fullName>
    </recommendedName>
</protein>
<dbReference type="EMBL" id="BAAAFH010000006">
    <property type="protein sequence ID" value="GAA0874778.1"/>
    <property type="molecule type" value="Genomic_DNA"/>
</dbReference>
<evidence type="ECO:0000256" key="1">
    <source>
        <dbReference type="SAM" id="SignalP"/>
    </source>
</evidence>
<sequence>MKYVIFCISVFFLISSVYTQEDYNQCNNADTLCPQETVRVNNYNANITFCPSCEDDFTTCFTPLNTIWFVFRTNAMGGDVTVSGTNLLFDNTVNNTNNSLSIAVLETSVPCNSAGYVQLGCLTDQNGAFNLPVTGLAPDSEYYIVLTGTMVGAGAVDPSQFELDLRVAGPGVNRPASSIALVASNTIFCKGQTVNLSVDTTLCPEPASVNWYRNGVFWFTSVGTEIITAEIEDDDIIRAETACYEDCPVAVTSGDIQFTVLEFIIDAGQDLDIYAGESVQLDGYTDGANFYWEPAIWLSATDVLDPIAFPEQTTTFFLTATNGVCELTDEMVITVTSDLLIPDVFSPNGDGINDTWEIKGASRYPNMRIEVYDKWGQRVFESVSYNEEKFWDGTFNGKLLRTSTYYYVVSLNEQGPNDTVYKGAVTIVR</sequence>
<dbReference type="NCBIfam" id="TIGR04131">
    <property type="entry name" value="Bac_Flav_CTERM"/>
    <property type="match status" value="1"/>
</dbReference>
<dbReference type="Proteomes" id="UP001501126">
    <property type="component" value="Unassembled WGS sequence"/>
</dbReference>
<dbReference type="Pfam" id="PF13585">
    <property type="entry name" value="CHU_C"/>
    <property type="match status" value="1"/>
</dbReference>
<reference evidence="2 3" key="1">
    <citation type="journal article" date="2019" name="Int. J. Syst. Evol. Microbiol.">
        <title>The Global Catalogue of Microorganisms (GCM) 10K type strain sequencing project: providing services to taxonomists for standard genome sequencing and annotation.</title>
        <authorList>
            <consortium name="The Broad Institute Genomics Platform"/>
            <consortium name="The Broad Institute Genome Sequencing Center for Infectious Disease"/>
            <person name="Wu L."/>
            <person name="Ma J."/>
        </authorList>
    </citation>
    <scope>NUCLEOTIDE SEQUENCE [LARGE SCALE GENOMIC DNA]</scope>
    <source>
        <strain evidence="2 3">JCM 16083</strain>
    </source>
</reference>
<evidence type="ECO:0000313" key="3">
    <source>
        <dbReference type="Proteomes" id="UP001501126"/>
    </source>
</evidence>
<name>A0ABN1MND0_9FLAO</name>
<dbReference type="InterPro" id="IPR026341">
    <property type="entry name" value="T9SS_type_B"/>
</dbReference>
<dbReference type="RefSeq" id="WP_343785695.1">
    <property type="nucleotide sequence ID" value="NZ_BAAAFH010000006.1"/>
</dbReference>
<keyword evidence="1" id="KW-0732">Signal</keyword>
<keyword evidence="3" id="KW-1185">Reference proteome</keyword>
<feature type="signal peptide" evidence="1">
    <location>
        <begin position="1"/>
        <end position="19"/>
    </location>
</feature>
<comment type="caution">
    <text evidence="2">The sequence shown here is derived from an EMBL/GenBank/DDBJ whole genome shotgun (WGS) entry which is preliminary data.</text>
</comment>
<proteinExistence type="predicted"/>
<accession>A0ABN1MND0</accession>
<evidence type="ECO:0008006" key="4">
    <source>
        <dbReference type="Google" id="ProtNLM"/>
    </source>
</evidence>
<organism evidence="2 3">
    <name type="scientific">Wandonia haliotis</name>
    <dbReference type="NCBI Taxonomy" id="574963"/>
    <lineage>
        <taxon>Bacteria</taxon>
        <taxon>Pseudomonadati</taxon>
        <taxon>Bacteroidota</taxon>
        <taxon>Flavobacteriia</taxon>
        <taxon>Flavobacteriales</taxon>
        <taxon>Crocinitomicaceae</taxon>
        <taxon>Wandonia</taxon>
    </lineage>
</organism>
<evidence type="ECO:0000313" key="2">
    <source>
        <dbReference type="EMBL" id="GAA0874778.1"/>
    </source>
</evidence>
<gene>
    <name evidence="2" type="ORF">GCM10009118_11860</name>
</gene>
<feature type="chain" id="PRO_5047164654" description="Gliding motility-associated C-terminal domain-containing protein" evidence="1">
    <location>
        <begin position="20"/>
        <end position="429"/>
    </location>
</feature>